<organism evidence="9 10">
    <name type="scientific">Brassica napus</name>
    <name type="common">Rape</name>
    <dbReference type="NCBI Taxonomy" id="3708"/>
    <lineage>
        <taxon>Eukaryota</taxon>
        <taxon>Viridiplantae</taxon>
        <taxon>Streptophyta</taxon>
        <taxon>Embryophyta</taxon>
        <taxon>Tracheophyta</taxon>
        <taxon>Spermatophyta</taxon>
        <taxon>Magnoliopsida</taxon>
        <taxon>eudicotyledons</taxon>
        <taxon>Gunneridae</taxon>
        <taxon>Pentapetalae</taxon>
        <taxon>rosids</taxon>
        <taxon>malvids</taxon>
        <taxon>Brassicales</taxon>
        <taxon>Brassicaceae</taxon>
        <taxon>Brassiceae</taxon>
        <taxon>Brassica</taxon>
    </lineage>
</organism>
<name>A0ABQ8B2H9_BRANA</name>
<evidence type="ECO:0000256" key="6">
    <source>
        <dbReference type="ARBA" id="ARBA00022927"/>
    </source>
</evidence>
<comment type="caution">
    <text evidence="9">The sequence shown here is derived from an EMBL/GenBank/DDBJ whole genome shotgun (WGS) entry which is preliminary data.</text>
</comment>
<evidence type="ECO:0000256" key="5">
    <source>
        <dbReference type="ARBA" id="ARBA00022892"/>
    </source>
</evidence>
<keyword evidence="8" id="KW-0342">GTP-binding</keyword>
<keyword evidence="4" id="KW-0547">Nucleotide-binding</keyword>
<dbReference type="EMBL" id="JAGKQM010000012">
    <property type="protein sequence ID" value="KAH0899006.1"/>
    <property type="molecule type" value="Genomic_DNA"/>
</dbReference>
<keyword evidence="7" id="KW-0333">Golgi apparatus</keyword>
<dbReference type="InterPro" id="IPR006689">
    <property type="entry name" value="Small_GTPase_ARF/SAR"/>
</dbReference>
<dbReference type="Pfam" id="PF00025">
    <property type="entry name" value="Arf"/>
    <property type="match status" value="2"/>
</dbReference>
<evidence type="ECO:0000256" key="8">
    <source>
        <dbReference type="ARBA" id="ARBA00023134"/>
    </source>
</evidence>
<keyword evidence="3" id="KW-0449">Lipoprotein</keyword>
<evidence type="ECO:0000256" key="4">
    <source>
        <dbReference type="ARBA" id="ARBA00022741"/>
    </source>
</evidence>
<dbReference type="InterPro" id="IPR027417">
    <property type="entry name" value="P-loop_NTPase"/>
</dbReference>
<evidence type="ECO:0000256" key="1">
    <source>
        <dbReference type="ARBA" id="ARBA00004555"/>
    </source>
</evidence>
<accession>A0ABQ8B2H9</accession>
<dbReference type="Proteomes" id="UP000824890">
    <property type="component" value="Unassembled WGS sequence"/>
</dbReference>
<keyword evidence="6" id="KW-0653">Protein transport</keyword>
<reference evidence="9 10" key="1">
    <citation type="submission" date="2021-05" db="EMBL/GenBank/DDBJ databases">
        <title>Genome Assembly of Synthetic Allotetraploid Brassica napus Reveals Homoeologous Exchanges between Subgenomes.</title>
        <authorList>
            <person name="Davis J.T."/>
        </authorList>
    </citation>
    <scope>NUCLEOTIDE SEQUENCE [LARGE SCALE GENOMIC DNA]</scope>
    <source>
        <strain evidence="10">cv. Da-Ae</strain>
        <tissue evidence="9">Seedling</tissue>
    </source>
</reference>
<evidence type="ECO:0000256" key="7">
    <source>
        <dbReference type="ARBA" id="ARBA00023034"/>
    </source>
</evidence>
<keyword evidence="6" id="KW-0813">Transport</keyword>
<feature type="non-terminal residue" evidence="9">
    <location>
        <position position="1"/>
    </location>
</feature>
<comment type="subcellular location">
    <subcellularLocation>
        <location evidence="1">Golgi apparatus</location>
    </subcellularLocation>
</comment>
<sequence>RDDPQQLKKRSQSFRQRLLPWSLSSTLIIRQKLNPGLQRHEMSLLRLFETVSDDCVTLALIQIKLTDVTDPMVNEKVADQVGEDLEGVTHKDELRDVVLLVFANKPDLPNAMNAAEITDKLGLHSLRQRHWQRLLPWSLSSMPIIRQKLNPGLQRHEMSLLRLFETVSDDYVTLALIQIKLTDVTDPMVNEKVADQDELRDVVLLVFANKQNLPNAMNAAEITDKLGLHSLRQRHWYR</sequence>
<dbReference type="SUPFAM" id="SSF52540">
    <property type="entry name" value="P-loop containing nucleoside triphosphate hydrolases"/>
    <property type="match status" value="1"/>
</dbReference>
<gene>
    <name evidence="9" type="ORF">HID58_048574</name>
</gene>
<dbReference type="Gene3D" id="3.40.50.300">
    <property type="entry name" value="P-loop containing nucleotide triphosphate hydrolases"/>
    <property type="match status" value="2"/>
</dbReference>
<protein>
    <submittedName>
        <fullName evidence="9">Uncharacterized protein</fullName>
    </submittedName>
</protein>
<keyword evidence="3" id="KW-0519">Myristate</keyword>
<evidence type="ECO:0000313" key="9">
    <source>
        <dbReference type="EMBL" id="KAH0899006.1"/>
    </source>
</evidence>
<dbReference type="InterPro" id="IPR024156">
    <property type="entry name" value="Small_GTPase_ARF"/>
</dbReference>
<dbReference type="PANTHER" id="PTHR11711">
    <property type="entry name" value="ADP RIBOSYLATION FACTOR-RELATED"/>
    <property type="match status" value="1"/>
</dbReference>
<evidence type="ECO:0000313" key="10">
    <source>
        <dbReference type="Proteomes" id="UP000824890"/>
    </source>
</evidence>
<evidence type="ECO:0000256" key="2">
    <source>
        <dbReference type="ARBA" id="ARBA00010290"/>
    </source>
</evidence>
<evidence type="ECO:0000256" key="3">
    <source>
        <dbReference type="ARBA" id="ARBA00022707"/>
    </source>
</evidence>
<keyword evidence="10" id="KW-1185">Reference proteome</keyword>
<comment type="similarity">
    <text evidence="2">Belongs to the small GTPase superfamily. Arf family.</text>
</comment>
<proteinExistence type="inferred from homology"/>
<keyword evidence="5" id="KW-0931">ER-Golgi transport</keyword>